<evidence type="ECO:0000259" key="3">
    <source>
        <dbReference type="Pfam" id="PF00501"/>
    </source>
</evidence>
<evidence type="ECO:0000313" key="5">
    <source>
        <dbReference type="EMBL" id="QIK77274.1"/>
    </source>
</evidence>
<dbReference type="InterPro" id="IPR000873">
    <property type="entry name" value="AMP-dep_synth/lig_dom"/>
</dbReference>
<keyword evidence="6" id="KW-1185">Reference proteome</keyword>
<evidence type="ECO:0000256" key="2">
    <source>
        <dbReference type="ARBA" id="ARBA00022598"/>
    </source>
</evidence>
<dbReference type="InterPro" id="IPR025110">
    <property type="entry name" value="AMP-bd_C"/>
</dbReference>
<dbReference type="PROSITE" id="PS00455">
    <property type="entry name" value="AMP_BINDING"/>
    <property type="match status" value="1"/>
</dbReference>
<dbReference type="Pfam" id="PF13193">
    <property type="entry name" value="AMP-binding_C"/>
    <property type="match status" value="1"/>
</dbReference>
<reference evidence="5 6" key="1">
    <citation type="submission" date="2020-03" db="EMBL/GenBank/DDBJ databases">
        <title>Nocardioides sp. nov., isolated from fish.</title>
        <authorList>
            <person name="Hyun D.-W."/>
            <person name="Bae J.-W."/>
        </authorList>
    </citation>
    <scope>NUCLEOTIDE SEQUENCE [LARGE SCALE GENOMIC DNA]</scope>
    <source>
        <strain evidence="5 6">HDW12A</strain>
    </source>
</reference>
<keyword evidence="2" id="KW-0436">Ligase</keyword>
<organism evidence="5 6">
    <name type="scientific">Nocardioides piscis</name>
    <dbReference type="NCBI Taxonomy" id="2714938"/>
    <lineage>
        <taxon>Bacteria</taxon>
        <taxon>Bacillati</taxon>
        <taxon>Actinomycetota</taxon>
        <taxon>Actinomycetes</taxon>
        <taxon>Propionibacteriales</taxon>
        <taxon>Nocardioidaceae</taxon>
        <taxon>Nocardioides</taxon>
    </lineage>
</organism>
<feature type="domain" description="AMP-dependent synthetase/ligase" evidence="3">
    <location>
        <begin position="29"/>
        <end position="399"/>
    </location>
</feature>
<dbReference type="GO" id="GO:0006631">
    <property type="term" value="P:fatty acid metabolic process"/>
    <property type="evidence" value="ECO:0007669"/>
    <property type="project" value="TreeGrafter"/>
</dbReference>
<dbReference type="InterPro" id="IPR042099">
    <property type="entry name" value="ANL_N_sf"/>
</dbReference>
<dbReference type="InterPro" id="IPR020845">
    <property type="entry name" value="AMP-binding_CS"/>
</dbReference>
<dbReference type="KEGG" id="npi:G7071_05785"/>
<comment type="similarity">
    <text evidence="1">Belongs to the ATP-dependent AMP-binding enzyme family.</text>
</comment>
<proteinExistence type="inferred from homology"/>
<dbReference type="InterPro" id="IPR045851">
    <property type="entry name" value="AMP-bd_C_sf"/>
</dbReference>
<feature type="domain" description="AMP-binding enzyme C-terminal" evidence="4">
    <location>
        <begin position="455"/>
        <end position="531"/>
    </location>
</feature>
<dbReference type="EMBL" id="CP049866">
    <property type="protein sequence ID" value="QIK77274.1"/>
    <property type="molecule type" value="Genomic_DNA"/>
</dbReference>
<protein>
    <submittedName>
        <fullName evidence="5">AMP-binding protein</fullName>
    </submittedName>
</protein>
<dbReference type="SUPFAM" id="SSF56801">
    <property type="entry name" value="Acetyl-CoA synthetase-like"/>
    <property type="match status" value="1"/>
</dbReference>
<sequence>MFETTLTADQIEKFTDAGFWRDRTITDFLDEAAEATPDKVAFIDSRTQVTFGELKQQVDRCALGFLELGIEPGDVVSFQLPNWIEWVVVHYAASRIGAVSNPLIPIYREREVGFMVGLAKSKLIVVPQSFRGFDYPAMVERMRGDWPALERVLVVGGPSGPTSWEEFMATPWEERRDPADLAAVRPDPNAVTLLIFTSGTTGEPKGVMHTHNTVVAANDALPERLGITADTVFHMASTLAHLTGFLYGARLSVQNGATCVLQDVWDPAAFVDLVEKHAITYTSAATPFLHDLLAVPDLGERDLSSLTRFCCMGAPIPRVLVREAKAKLPGLAVLGGWGQTEEGLVTLGIPGDPEDKVIDTDGCPYPGMEIRVVDPDGRPLPPGTEGALQVRGPFVFVGYAERLDLTRSLFRPDPDGDWFDTGDLAHIDEDGYLRISGRTKDVIIRGGENIPVSYVENVLYEHPDVEAVAVVGVPDPRLQERACACLVLKPGAEPLSFAGLQEFLATKGVAKQYWPEKLVLLDDFPKTPSGKIQKFALRKEVASA</sequence>
<dbReference type="PANTHER" id="PTHR43201">
    <property type="entry name" value="ACYL-COA SYNTHETASE"/>
    <property type="match status" value="1"/>
</dbReference>
<dbReference type="AlphaFoldDB" id="A0A6G7YKK5"/>
<evidence type="ECO:0000259" key="4">
    <source>
        <dbReference type="Pfam" id="PF13193"/>
    </source>
</evidence>
<dbReference type="Proteomes" id="UP000502035">
    <property type="component" value="Chromosome"/>
</dbReference>
<dbReference type="GO" id="GO:0031956">
    <property type="term" value="F:medium-chain fatty acid-CoA ligase activity"/>
    <property type="evidence" value="ECO:0007669"/>
    <property type="project" value="TreeGrafter"/>
</dbReference>
<name>A0A6G7YKK5_9ACTN</name>
<gene>
    <name evidence="5" type="ORF">G7071_05785</name>
</gene>
<dbReference type="PANTHER" id="PTHR43201:SF5">
    <property type="entry name" value="MEDIUM-CHAIN ACYL-COA LIGASE ACSF2, MITOCHONDRIAL"/>
    <property type="match status" value="1"/>
</dbReference>
<accession>A0A6G7YKK5</accession>
<evidence type="ECO:0000256" key="1">
    <source>
        <dbReference type="ARBA" id="ARBA00006432"/>
    </source>
</evidence>
<evidence type="ECO:0000313" key="6">
    <source>
        <dbReference type="Proteomes" id="UP000502035"/>
    </source>
</evidence>
<dbReference type="Gene3D" id="3.40.50.12780">
    <property type="entry name" value="N-terminal domain of ligase-like"/>
    <property type="match status" value="1"/>
</dbReference>
<dbReference type="Pfam" id="PF00501">
    <property type="entry name" value="AMP-binding"/>
    <property type="match status" value="1"/>
</dbReference>
<dbReference type="Gene3D" id="3.30.300.30">
    <property type="match status" value="1"/>
</dbReference>